<gene>
    <name evidence="1" type="ORF">C0V82_02290</name>
</gene>
<protein>
    <submittedName>
        <fullName evidence="1">DUF2948 domain-containing protein</fullName>
    </submittedName>
</protein>
<dbReference type="KEGG" id="ncb:C0V82_02290"/>
<dbReference type="InterPro" id="IPR021335">
    <property type="entry name" value="DUF2948"/>
</dbReference>
<evidence type="ECO:0000313" key="2">
    <source>
        <dbReference type="Proteomes" id="UP000234752"/>
    </source>
</evidence>
<dbReference type="AlphaFoldDB" id="A0A2K9NET6"/>
<reference evidence="1 2" key="1">
    <citation type="submission" date="2017-12" db="EMBL/GenBank/DDBJ databases">
        <title>Genomes of bacteria within cyanobacterial aggregates.</title>
        <authorList>
            <person name="Cai H."/>
        </authorList>
    </citation>
    <scope>NUCLEOTIDE SEQUENCE [LARGE SCALE GENOMIC DNA]</scope>
    <source>
        <strain evidence="1 2">TH16</strain>
    </source>
</reference>
<sequence>MSAAVRLRAVDADDLRVVSALLQDAIISIADLAFLPEDRMFVLMASRYQWEGPAPDGGPTPDEGGEGPTRIRCAVRFTGVEKVRRRGVDLTRRGQFLSLLALEPLEGALLLRLSGDADIRLEGGAIECRIEDQGEPWPASRRPDHPVA</sequence>
<keyword evidence="2" id="KW-1185">Reference proteome</keyword>
<name>A0A2K9NET6_9PROT</name>
<dbReference type="EMBL" id="CP025611">
    <property type="protein sequence ID" value="AUN31604.1"/>
    <property type="molecule type" value="Genomic_DNA"/>
</dbReference>
<dbReference type="Pfam" id="PF11164">
    <property type="entry name" value="DUF2948"/>
    <property type="match status" value="1"/>
</dbReference>
<proteinExistence type="predicted"/>
<accession>A0A2K9NET6</accession>
<dbReference type="Proteomes" id="UP000234752">
    <property type="component" value="Chromosome eg_1"/>
</dbReference>
<evidence type="ECO:0000313" key="1">
    <source>
        <dbReference type="EMBL" id="AUN31604.1"/>
    </source>
</evidence>
<dbReference type="OrthoDB" id="7352754at2"/>
<organism evidence="1 2">
    <name type="scientific">Niveispirillum cyanobacteriorum</name>
    <dbReference type="NCBI Taxonomy" id="1612173"/>
    <lineage>
        <taxon>Bacteria</taxon>
        <taxon>Pseudomonadati</taxon>
        <taxon>Pseudomonadota</taxon>
        <taxon>Alphaproteobacteria</taxon>
        <taxon>Rhodospirillales</taxon>
        <taxon>Azospirillaceae</taxon>
        <taxon>Niveispirillum</taxon>
    </lineage>
</organism>
<dbReference type="RefSeq" id="WP_102113175.1">
    <property type="nucleotide sequence ID" value="NZ_BMGN01000004.1"/>
</dbReference>